<dbReference type="AlphaFoldDB" id="A0A165BL76"/>
<feature type="compositionally biased region" description="Basic and acidic residues" evidence="1">
    <location>
        <begin position="31"/>
        <end position="43"/>
    </location>
</feature>
<keyword evidence="4" id="KW-1185">Reference proteome</keyword>
<reference evidence="3 4" key="1">
    <citation type="journal article" date="2016" name="Mol. Biol. Evol.">
        <title>Comparative Genomics of Early-Diverging Mushroom-Forming Fungi Provides Insights into the Origins of Lignocellulose Decay Capabilities.</title>
        <authorList>
            <person name="Nagy L.G."/>
            <person name="Riley R."/>
            <person name="Tritt A."/>
            <person name="Adam C."/>
            <person name="Daum C."/>
            <person name="Floudas D."/>
            <person name="Sun H."/>
            <person name="Yadav J.S."/>
            <person name="Pangilinan J."/>
            <person name="Larsson K.H."/>
            <person name="Matsuura K."/>
            <person name="Barry K."/>
            <person name="Labutti K."/>
            <person name="Kuo R."/>
            <person name="Ohm R.A."/>
            <person name="Bhattacharya S.S."/>
            <person name="Shirouzu T."/>
            <person name="Yoshinaga Y."/>
            <person name="Martin F.M."/>
            <person name="Grigoriev I.V."/>
            <person name="Hibbett D.S."/>
        </authorList>
    </citation>
    <scope>NUCLEOTIDE SEQUENCE [LARGE SCALE GENOMIC DNA]</scope>
    <source>
        <strain evidence="3 4">HHB12029</strain>
    </source>
</reference>
<name>A0A165BL76_EXIGL</name>
<keyword evidence="2" id="KW-0812">Transmembrane</keyword>
<proteinExistence type="predicted"/>
<gene>
    <name evidence="3" type="ORF">EXIGLDRAFT_401316</name>
</gene>
<dbReference type="InParanoid" id="A0A165BL76"/>
<keyword evidence="2" id="KW-0472">Membrane</keyword>
<evidence type="ECO:0000256" key="1">
    <source>
        <dbReference type="SAM" id="MobiDB-lite"/>
    </source>
</evidence>
<evidence type="ECO:0000256" key="2">
    <source>
        <dbReference type="SAM" id="Phobius"/>
    </source>
</evidence>
<keyword evidence="2" id="KW-1133">Transmembrane helix</keyword>
<evidence type="ECO:0000313" key="4">
    <source>
        <dbReference type="Proteomes" id="UP000077266"/>
    </source>
</evidence>
<feature type="region of interest" description="Disordered" evidence="1">
    <location>
        <begin position="1"/>
        <end position="80"/>
    </location>
</feature>
<dbReference type="EMBL" id="KV426442">
    <property type="protein sequence ID" value="KZV80846.1"/>
    <property type="molecule type" value="Genomic_DNA"/>
</dbReference>
<sequence>MFDSRNPSPPPPYTPFSRSRERTPSPLPHNVVHDDYGDPERNDPPPNNEPVNDYGSFAYNETRRPHSSAAPTPAHDSNCAHDDTAGTAPYSISSVSINCKPRVLVVLLSIAAVFLLSFSALFNQRDAGADPAPHFSWTHLTDGYCVRRAIRESYARLVGSHPLTSACSSTPRVMNGTMLHPSRCTHPVRNPDRGAR</sequence>
<dbReference type="Proteomes" id="UP000077266">
    <property type="component" value="Unassembled WGS sequence"/>
</dbReference>
<accession>A0A165BL76</accession>
<organism evidence="3 4">
    <name type="scientific">Exidia glandulosa HHB12029</name>
    <dbReference type="NCBI Taxonomy" id="1314781"/>
    <lineage>
        <taxon>Eukaryota</taxon>
        <taxon>Fungi</taxon>
        <taxon>Dikarya</taxon>
        <taxon>Basidiomycota</taxon>
        <taxon>Agaricomycotina</taxon>
        <taxon>Agaricomycetes</taxon>
        <taxon>Auriculariales</taxon>
        <taxon>Exidiaceae</taxon>
        <taxon>Exidia</taxon>
    </lineage>
</organism>
<protein>
    <submittedName>
        <fullName evidence="3">Uncharacterized protein</fullName>
    </submittedName>
</protein>
<feature type="transmembrane region" description="Helical" evidence="2">
    <location>
        <begin position="103"/>
        <end position="122"/>
    </location>
</feature>
<evidence type="ECO:0000313" key="3">
    <source>
        <dbReference type="EMBL" id="KZV80846.1"/>
    </source>
</evidence>